<name>A0A285NL42_9BACI</name>
<dbReference type="InterPro" id="IPR044398">
    <property type="entry name" value="Globin-sensor_dom"/>
</dbReference>
<dbReference type="GO" id="GO:0004888">
    <property type="term" value="F:transmembrane signaling receptor activity"/>
    <property type="evidence" value="ECO:0007669"/>
    <property type="project" value="InterPro"/>
</dbReference>
<dbReference type="GO" id="GO:0019825">
    <property type="term" value="F:oxygen binding"/>
    <property type="evidence" value="ECO:0007669"/>
    <property type="project" value="InterPro"/>
</dbReference>
<dbReference type="InterPro" id="IPR012292">
    <property type="entry name" value="Globin/Proto"/>
</dbReference>
<dbReference type="CDD" id="cd01068">
    <property type="entry name" value="globin_sensor"/>
    <property type="match status" value="1"/>
</dbReference>
<dbReference type="InterPro" id="IPR004089">
    <property type="entry name" value="MCPsignal_dom"/>
</dbReference>
<proteinExistence type="inferred from homology"/>
<dbReference type="PROSITE" id="PS50111">
    <property type="entry name" value="CHEMOTAXIS_TRANSDUC_2"/>
    <property type="match status" value="1"/>
</dbReference>
<evidence type="ECO:0000313" key="6">
    <source>
        <dbReference type="Proteomes" id="UP000219356"/>
    </source>
</evidence>
<evidence type="ECO:0000256" key="1">
    <source>
        <dbReference type="ARBA" id="ARBA00023224"/>
    </source>
</evidence>
<keyword evidence="6" id="KW-1185">Reference proteome</keyword>
<dbReference type="PANTHER" id="PTHR32089:SF118">
    <property type="entry name" value="HEME-BASED AEROTACTIC TRANSDUCER HEMAT"/>
    <property type="match status" value="1"/>
</dbReference>
<dbReference type="PRINTS" id="PR00260">
    <property type="entry name" value="CHEMTRNSDUCR"/>
</dbReference>
<accession>A0A285NL42</accession>
<dbReference type="InterPro" id="IPR009050">
    <property type="entry name" value="Globin-like_sf"/>
</dbReference>
<dbReference type="GO" id="GO:0020037">
    <property type="term" value="F:heme binding"/>
    <property type="evidence" value="ECO:0007669"/>
    <property type="project" value="InterPro"/>
</dbReference>
<evidence type="ECO:0000256" key="2">
    <source>
        <dbReference type="ARBA" id="ARBA00029447"/>
    </source>
</evidence>
<dbReference type="RefSeq" id="WP_179636909.1">
    <property type="nucleotide sequence ID" value="NZ_OBEK01000002.1"/>
</dbReference>
<dbReference type="Proteomes" id="UP000219356">
    <property type="component" value="Unassembled WGS sequence"/>
</dbReference>
<dbReference type="Pfam" id="PF00015">
    <property type="entry name" value="MCPsignal"/>
    <property type="match status" value="1"/>
</dbReference>
<dbReference type="GO" id="GO:0016020">
    <property type="term" value="C:membrane"/>
    <property type="evidence" value="ECO:0007669"/>
    <property type="project" value="InterPro"/>
</dbReference>
<dbReference type="InterPro" id="IPR004090">
    <property type="entry name" value="Chemotax_Me-accpt_rcpt"/>
</dbReference>
<dbReference type="SMART" id="SM00283">
    <property type="entry name" value="MA"/>
    <property type="match status" value="1"/>
</dbReference>
<dbReference type="Gene3D" id="1.10.490.10">
    <property type="entry name" value="Globins"/>
    <property type="match status" value="1"/>
</dbReference>
<dbReference type="SUPFAM" id="SSF46458">
    <property type="entry name" value="Globin-like"/>
    <property type="match status" value="1"/>
</dbReference>
<dbReference type="AlphaFoldDB" id="A0A285NL42"/>
<feature type="domain" description="Methyl-accepting transducer" evidence="4">
    <location>
        <begin position="200"/>
        <end position="419"/>
    </location>
</feature>
<dbReference type="Pfam" id="PF11563">
    <property type="entry name" value="Protoglobin"/>
    <property type="match status" value="1"/>
</dbReference>
<dbReference type="STRING" id="586416.GZ22_07820"/>
<sequence length="431" mass="48611">MFTKRKKERKAGTGLNTADTQRAEIVLKMDGELKKQLDMIHLTEEDLRILTQLEPVICQEIDRIVNSFYQNIMNQDNLLHIIENNSTVERLKGTLKQHIQEMFNGRVDQEYIEKRKRIALIHAKIGLEPKWYMGAFQDLLQQMLHIFENEQMDFPAYRRAVLATTKIFNIEQQIVLDAYNTEHERVHIEHIANQDQLHGSIQHTSETLTSIFTQVNRAVEGLVSSSESLTEQSVETKQTAKEVVTHSEEGQAGLISQQERMQHIAAQMSAVQAELATLEEAAAKIGSIVGLVEGIAEQTNLLSLNASIESARAGEQGKGFAVVASEVRKLAEETKASVSDVTGLIQETHEQIRNVNQFMGTAEDLINSGTEQLGDVTAQFETIMSHSQDNEIVSSRTEQSIQQFSHELMDVKKAMQQAEHILRQLNELTEA</sequence>
<evidence type="ECO:0000256" key="3">
    <source>
        <dbReference type="PROSITE-ProRule" id="PRU00284"/>
    </source>
</evidence>
<dbReference type="PANTHER" id="PTHR32089">
    <property type="entry name" value="METHYL-ACCEPTING CHEMOTAXIS PROTEIN MCPB"/>
    <property type="match status" value="1"/>
</dbReference>
<dbReference type="EMBL" id="OBEK01000002">
    <property type="protein sequence ID" value="SNZ10212.1"/>
    <property type="molecule type" value="Genomic_DNA"/>
</dbReference>
<dbReference type="Gene3D" id="1.10.287.950">
    <property type="entry name" value="Methyl-accepting chemotaxis protein"/>
    <property type="match status" value="1"/>
</dbReference>
<keyword evidence="1 3" id="KW-0807">Transducer</keyword>
<comment type="similarity">
    <text evidence="2">Belongs to the methyl-accepting chemotaxis (MCP) protein family.</text>
</comment>
<evidence type="ECO:0000259" key="4">
    <source>
        <dbReference type="PROSITE" id="PS50111"/>
    </source>
</evidence>
<protein>
    <submittedName>
        <fullName evidence="5">Heam-based aerotactic trancducer</fullName>
    </submittedName>
</protein>
<organism evidence="5 6">
    <name type="scientific">Terribacillus aidingensis</name>
    <dbReference type="NCBI Taxonomy" id="586416"/>
    <lineage>
        <taxon>Bacteria</taxon>
        <taxon>Bacillati</taxon>
        <taxon>Bacillota</taxon>
        <taxon>Bacilli</taxon>
        <taxon>Bacillales</taxon>
        <taxon>Bacillaceae</taxon>
        <taxon>Terribacillus</taxon>
    </lineage>
</organism>
<gene>
    <name evidence="5" type="ORF">SAMN05421503_1599</name>
</gene>
<dbReference type="SUPFAM" id="SSF58104">
    <property type="entry name" value="Methyl-accepting chemotaxis protein (MCP) signaling domain"/>
    <property type="match status" value="1"/>
</dbReference>
<evidence type="ECO:0000313" key="5">
    <source>
        <dbReference type="EMBL" id="SNZ10212.1"/>
    </source>
</evidence>
<dbReference type="InterPro" id="IPR039379">
    <property type="entry name" value="Protoglobin_sensor_dom"/>
</dbReference>
<dbReference type="GO" id="GO:0007165">
    <property type="term" value="P:signal transduction"/>
    <property type="evidence" value="ECO:0007669"/>
    <property type="project" value="UniProtKB-KW"/>
</dbReference>
<reference evidence="6" key="1">
    <citation type="submission" date="2017-09" db="EMBL/GenBank/DDBJ databases">
        <authorList>
            <person name="Varghese N."/>
            <person name="Submissions S."/>
        </authorList>
    </citation>
    <scope>NUCLEOTIDE SEQUENCE [LARGE SCALE GENOMIC DNA]</scope>
    <source>
        <strain evidence="6">CGMCC 1.8913</strain>
    </source>
</reference>
<dbReference type="GO" id="GO:0006935">
    <property type="term" value="P:chemotaxis"/>
    <property type="evidence" value="ECO:0007669"/>
    <property type="project" value="InterPro"/>
</dbReference>